<dbReference type="AlphaFoldDB" id="A0A0D3HMU2"/>
<sequence>MASSRSYSSLACSHWPSASPMLYRVGPFDYQPTVMCKCGSKAAWWILWSIENPSHRYFKCHNVWDAISFLGLMGQQPLICEIC</sequence>
<protein>
    <submittedName>
        <fullName evidence="1">Uncharacterized protein</fullName>
    </submittedName>
</protein>
<name>A0A0D3HMU2_9ORYZ</name>
<reference evidence="1" key="1">
    <citation type="journal article" date="2009" name="Rice">
        <title>De Novo Next Generation Sequencing of Plant Genomes.</title>
        <authorList>
            <person name="Rounsley S."/>
            <person name="Marri P.R."/>
            <person name="Yu Y."/>
            <person name="He R."/>
            <person name="Sisneros N."/>
            <person name="Goicoechea J.L."/>
            <person name="Lee S.J."/>
            <person name="Angelova A."/>
            <person name="Kudrna D."/>
            <person name="Luo M."/>
            <person name="Affourtit J."/>
            <person name="Desany B."/>
            <person name="Knight J."/>
            <person name="Niazi F."/>
            <person name="Egholm M."/>
            <person name="Wing R.A."/>
        </authorList>
    </citation>
    <scope>NUCLEOTIDE SEQUENCE [LARGE SCALE GENOMIC DNA]</scope>
    <source>
        <strain evidence="1">cv. IRGC 105608</strain>
    </source>
</reference>
<dbReference type="HOGENOM" id="CLU_174303_0_0_1"/>
<dbReference type="Gramene" id="OBART11G16410.1">
    <property type="protein sequence ID" value="OBART11G16410.1"/>
    <property type="gene ID" value="OBART11G16410"/>
</dbReference>
<evidence type="ECO:0000313" key="2">
    <source>
        <dbReference type="Proteomes" id="UP000026960"/>
    </source>
</evidence>
<proteinExistence type="predicted"/>
<dbReference type="EnsemblPlants" id="OBART11G16410.1">
    <property type="protein sequence ID" value="OBART11G16410.1"/>
    <property type="gene ID" value="OBART11G16410"/>
</dbReference>
<keyword evidence="2" id="KW-1185">Reference proteome</keyword>
<organism evidence="1">
    <name type="scientific">Oryza barthii</name>
    <dbReference type="NCBI Taxonomy" id="65489"/>
    <lineage>
        <taxon>Eukaryota</taxon>
        <taxon>Viridiplantae</taxon>
        <taxon>Streptophyta</taxon>
        <taxon>Embryophyta</taxon>
        <taxon>Tracheophyta</taxon>
        <taxon>Spermatophyta</taxon>
        <taxon>Magnoliopsida</taxon>
        <taxon>Liliopsida</taxon>
        <taxon>Poales</taxon>
        <taxon>Poaceae</taxon>
        <taxon>BOP clade</taxon>
        <taxon>Oryzoideae</taxon>
        <taxon>Oryzeae</taxon>
        <taxon>Oryzinae</taxon>
        <taxon>Oryza</taxon>
    </lineage>
</organism>
<reference evidence="1" key="2">
    <citation type="submission" date="2015-03" db="UniProtKB">
        <authorList>
            <consortium name="EnsemblPlants"/>
        </authorList>
    </citation>
    <scope>IDENTIFICATION</scope>
</reference>
<dbReference type="PaxDb" id="65489-OBART11G16410.1"/>
<dbReference type="Proteomes" id="UP000026960">
    <property type="component" value="Chromosome 11"/>
</dbReference>
<evidence type="ECO:0000313" key="1">
    <source>
        <dbReference type="EnsemblPlants" id="OBART11G16410.1"/>
    </source>
</evidence>
<accession>A0A0D3HMU2</accession>